<reference evidence="2" key="1">
    <citation type="submission" date="2022-11" db="UniProtKB">
        <authorList>
            <consortium name="WormBaseParasite"/>
        </authorList>
    </citation>
    <scope>IDENTIFICATION</scope>
</reference>
<proteinExistence type="predicted"/>
<accession>A0AC34QHI3</accession>
<evidence type="ECO:0000313" key="1">
    <source>
        <dbReference type="Proteomes" id="UP000887576"/>
    </source>
</evidence>
<dbReference type="Proteomes" id="UP000887576">
    <property type="component" value="Unplaced"/>
</dbReference>
<sequence>HYIAPEIYTRDVYDKPVDIWALGCVLFELMELEKAFAGPESIVRQKIMNASWPPIKIKRNPDLEEILDKCRAPTVDLRATTTHLLFMAPVLMAIAKLCSITDVRDEDD</sequence>
<name>A0AC34QHI3_9BILA</name>
<evidence type="ECO:0000313" key="2">
    <source>
        <dbReference type="WBParaSite" id="JU765_v2.g1639.t1"/>
    </source>
</evidence>
<organism evidence="1 2">
    <name type="scientific">Panagrolaimus sp. JU765</name>
    <dbReference type="NCBI Taxonomy" id="591449"/>
    <lineage>
        <taxon>Eukaryota</taxon>
        <taxon>Metazoa</taxon>
        <taxon>Ecdysozoa</taxon>
        <taxon>Nematoda</taxon>
        <taxon>Chromadorea</taxon>
        <taxon>Rhabditida</taxon>
        <taxon>Tylenchina</taxon>
        <taxon>Panagrolaimomorpha</taxon>
        <taxon>Panagrolaimoidea</taxon>
        <taxon>Panagrolaimidae</taxon>
        <taxon>Panagrolaimus</taxon>
    </lineage>
</organism>
<dbReference type="WBParaSite" id="JU765_v2.g1639.t1">
    <property type="protein sequence ID" value="JU765_v2.g1639.t1"/>
    <property type="gene ID" value="JU765_v2.g1639"/>
</dbReference>
<protein>
    <submittedName>
        <fullName evidence="2">Protein kinase domain-containing protein</fullName>
    </submittedName>
</protein>